<evidence type="ECO:0000256" key="2">
    <source>
        <dbReference type="ARBA" id="ARBA00001947"/>
    </source>
</evidence>
<evidence type="ECO:0000256" key="7">
    <source>
        <dbReference type="ARBA" id="ARBA00022857"/>
    </source>
</evidence>
<evidence type="ECO:0000256" key="3">
    <source>
        <dbReference type="ARBA" id="ARBA00007358"/>
    </source>
</evidence>
<dbReference type="Pfam" id="PF00465">
    <property type="entry name" value="Fe-ADH"/>
    <property type="match status" value="1"/>
</dbReference>
<name>A0A0J6VI55_9MYCO</name>
<dbReference type="InterPro" id="IPR026338">
    <property type="entry name" value="NDMA_methanol_DH"/>
</dbReference>
<dbReference type="Gene3D" id="3.40.50.1970">
    <property type="match status" value="1"/>
</dbReference>
<reference evidence="18 19" key="1">
    <citation type="journal article" date="2015" name="Genome Biol. Evol.">
        <title>Characterization of Three Mycobacterium spp. with Potential Use in Bioremediation by Genome Sequencing and Comparative Genomics.</title>
        <authorList>
            <person name="Das S."/>
            <person name="Pettersson B.M."/>
            <person name="Behra P.R."/>
            <person name="Ramesh M."/>
            <person name="Dasgupta S."/>
            <person name="Bhattacharya A."/>
            <person name="Kirsebom L.A."/>
        </authorList>
    </citation>
    <scope>NUCLEOTIDE SEQUENCE [LARGE SCALE GENOMIC DNA]</scope>
    <source>
        <strain evidence="18 19">DSM 43826</strain>
    </source>
</reference>
<dbReference type="InterPro" id="IPR001670">
    <property type="entry name" value="ADH_Fe/GldA"/>
</dbReference>
<evidence type="ECO:0000259" key="16">
    <source>
        <dbReference type="Pfam" id="PF00465"/>
    </source>
</evidence>
<dbReference type="GO" id="GO:0046872">
    <property type="term" value="F:metal ion binding"/>
    <property type="evidence" value="ECO:0007669"/>
    <property type="project" value="InterPro"/>
</dbReference>
<evidence type="ECO:0000259" key="17">
    <source>
        <dbReference type="Pfam" id="PF25137"/>
    </source>
</evidence>
<comment type="cofactor">
    <cofactor evidence="1">
        <name>Mg(2+)</name>
        <dbReference type="ChEBI" id="CHEBI:18420"/>
    </cofactor>
</comment>
<comment type="cofactor">
    <cofactor evidence="2">
        <name>Zn(2+)</name>
        <dbReference type="ChEBI" id="CHEBI:29105"/>
    </cofactor>
</comment>
<dbReference type="SMR" id="A0A0J6VI55"/>
<dbReference type="CDD" id="cd08176">
    <property type="entry name" value="LPO"/>
    <property type="match status" value="1"/>
</dbReference>
<evidence type="ECO:0000256" key="10">
    <source>
        <dbReference type="ARBA" id="ARBA00050209"/>
    </source>
</evidence>
<organism evidence="18 19">
    <name type="scientific">Mycolicibacterium chlorophenolicum</name>
    <dbReference type="NCBI Taxonomy" id="37916"/>
    <lineage>
        <taxon>Bacteria</taxon>
        <taxon>Bacillati</taxon>
        <taxon>Actinomycetota</taxon>
        <taxon>Actinomycetes</taxon>
        <taxon>Mycobacteriales</taxon>
        <taxon>Mycobacteriaceae</taxon>
        <taxon>Mycolicibacterium</taxon>
    </lineage>
</organism>
<keyword evidence="19" id="KW-1185">Reference proteome</keyword>
<dbReference type="PANTHER" id="PTHR11496:SF102">
    <property type="entry name" value="ALCOHOL DEHYDROGENASE 4"/>
    <property type="match status" value="1"/>
</dbReference>
<evidence type="ECO:0000256" key="12">
    <source>
        <dbReference type="ARBA" id="ARBA00066717"/>
    </source>
</evidence>
<dbReference type="Proteomes" id="UP000036513">
    <property type="component" value="Unassembled WGS sequence"/>
</dbReference>
<dbReference type="FunFam" id="3.40.50.1970:FF:000011">
    <property type="entry name" value="NDMA-dependent methanol dehydrogenase"/>
    <property type="match status" value="1"/>
</dbReference>
<dbReference type="GO" id="GO:0004022">
    <property type="term" value="F:alcohol dehydrogenase (NAD+) activity"/>
    <property type="evidence" value="ECO:0007669"/>
    <property type="project" value="TreeGrafter"/>
</dbReference>
<evidence type="ECO:0000256" key="5">
    <source>
        <dbReference type="ARBA" id="ARBA00022833"/>
    </source>
</evidence>
<dbReference type="Pfam" id="PF25137">
    <property type="entry name" value="ADH_Fe_C"/>
    <property type="match status" value="1"/>
</dbReference>
<keyword evidence="5" id="KW-0862">Zinc</keyword>
<dbReference type="GO" id="GO:0015946">
    <property type="term" value="P:methanol oxidation"/>
    <property type="evidence" value="ECO:0007669"/>
    <property type="project" value="UniProtKB-ARBA"/>
</dbReference>
<dbReference type="NCBIfam" id="TIGR04266">
    <property type="entry name" value="NDMA_methanol"/>
    <property type="match status" value="1"/>
</dbReference>
<evidence type="ECO:0000256" key="6">
    <source>
        <dbReference type="ARBA" id="ARBA00022842"/>
    </source>
</evidence>
<evidence type="ECO:0000256" key="4">
    <source>
        <dbReference type="ARBA" id="ARBA00011365"/>
    </source>
</evidence>
<evidence type="ECO:0000313" key="19">
    <source>
        <dbReference type="Proteomes" id="UP000036513"/>
    </source>
</evidence>
<protein>
    <recommendedName>
        <fullName evidence="13">Methanol:N,N-dimethyl-4-nitrosoaniline oxidoreductase</fullName>
        <ecNumber evidence="12">1.1.99.37</ecNumber>
    </recommendedName>
    <alternativeName>
        <fullName evidence="15">Methanol dehydrogenase (nicotinoprotein)</fullName>
    </alternativeName>
    <alternativeName>
        <fullName evidence="14">Methanol:NDMA oxidoreductase</fullName>
    </alternativeName>
</protein>
<comment type="subunit">
    <text evidence="4">Homodecamer.</text>
</comment>
<dbReference type="AlphaFoldDB" id="A0A0J6VI55"/>
<dbReference type="EMBL" id="JYNL01000064">
    <property type="protein sequence ID" value="KMO69949.1"/>
    <property type="molecule type" value="Genomic_DNA"/>
</dbReference>
<comment type="similarity">
    <text evidence="3">Belongs to the iron-containing alcohol dehydrogenase family.</text>
</comment>
<dbReference type="PANTHER" id="PTHR11496">
    <property type="entry name" value="ALCOHOL DEHYDROGENASE"/>
    <property type="match status" value="1"/>
</dbReference>
<accession>A0A0J6VI55</accession>
<keyword evidence="7" id="KW-0521">NADP</keyword>
<evidence type="ECO:0000256" key="14">
    <source>
        <dbReference type="ARBA" id="ARBA00075993"/>
    </source>
</evidence>
<dbReference type="SUPFAM" id="SSF56796">
    <property type="entry name" value="Dehydroquinate synthase-like"/>
    <property type="match status" value="1"/>
</dbReference>
<keyword evidence="6" id="KW-0460">Magnesium</keyword>
<comment type="caution">
    <text evidence="18">The sequence shown here is derived from an EMBL/GenBank/DDBJ whole genome shotgun (WGS) entry which is preliminary data.</text>
</comment>
<dbReference type="Gene3D" id="1.20.1090.10">
    <property type="entry name" value="Dehydroquinate synthase-like - alpha domain"/>
    <property type="match status" value="1"/>
</dbReference>
<dbReference type="InterPro" id="IPR039697">
    <property type="entry name" value="Alcohol_dehydrogenase_Fe"/>
</dbReference>
<evidence type="ECO:0000256" key="8">
    <source>
        <dbReference type="ARBA" id="ARBA00023002"/>
    </source>
</evidence>
<keyword evidence="9" id="KW-0485">Methanol utilization</keyword>
<dbReference type="InterPro" id="IPR056798">
    <property type="entry name" value="ADH_Fe_C"/>
</dbReference>
<comment type="cofactor">
    <cofactor evidence="11">
        <name>NADPH</name>
        <dbReference type="ChEBI" id="CHEBI:57783"/>
    </cofactor>
</comment>
<evidence type="ECO:0000256" key="15">
    <source>
        <dbReference type="ARBA" id="ARBA00083827"/>
    </source>
</evidence>
<proteinExistence type="inferred from homology"/>
<feature type="domain" description="Fe-containing alcohol dehydrogenase-like C-terminal" evidence="17">
    <location>
        <begin position="222"/>
        <end position="434"/>
    </location>
</feature>
<dbReference type="STRING" id="37916.MCHLDSM_04832"/>
<dbReference type="EC" id="1.1.99.37" evidence="12"/>
<evidence type="ECO:0000256" key="9">
    <source>
        <dbReference type="ARBA" id="ARBA00023095"/>
    </source>
</evidence>
<sequence>MLVLDTATAPQIGSGKEPVAMKVEDLLKPFPIKEFHPFPRAMMGPGAHEMVGPEALKMGFKRTLLMSSGLRGTDIVHNMAESLKWHGLEVVVYDQVESNPKDYNVMDAVKLYQENECDSFVSIGGGSTHDACKGARISIAHDGRNVNDFEGFNKSENPKNPPHIAISTTAGTGSETSWAYVITDTTTDPDNPHKYVAFDDASVATLAVDDPVLYFECPVDYTAQCGFDVLAHASEPYVSRLNFEPSLGNAIRAIKLTAENLREATWNGTDLKGREGMMYAQYIAAQAFNSGGLGIIHSISHAISAFYDTHHGLNNAIALPRVWAFNMPVAYKRFADIAAAMGVDTYGMTDVQAADAALAAAIRLLRDVNIIERFVDVKQDSYSKNRLGQGPTKFYENAPVIKGDKADVDRITNHVLGDACTPGNAKECTFDTVRPVVEHCMNGSLDELLP</sequence>
<evidence type="ECO:0000256" key="13">
    <source>
        <dbReference type="ARBA" id="ARBA00068007"/>
    </source>
</evidence>
<evidence type="ECO:0000313" key="18">
    <source>
        <dbReference type="EMBL" id="KMO69949.1"/>
    </source>
</evidence>
<evidence type="ECO:0000256" key="1">
    <source>
        <dbReference type="ARBA" id="ARBA00001946"/>
    </source>
</evidence>
<gene>
    <name evidence="18" type="primary">thcE</name>
    <name evidence="18" type="ORF">MCHLDSM_04832</name>
</gene>
<comment type="catalytic activity">
    <reaction evidence="10">
        <text>methanol + A = formaldehyde + AH2</text>
        <dbReference type="Rhea" id="RHEA:33571"/>
        <dbReference type="ChEBI" id="CHEBI:13193"/>
        <dbReference type="ChEBI" id="CHEBI:16842"/>
        <dbReference type="ChEBI" id="CHEBI:17499"/>
        <dbReference type="ChEBI" id="CHEBI:17790"/>
        <dbReference type="EC" id="1.1.99.37"/>
    </reaction>
</comment>
<feature type="domain" description="Alcohol dehydrogenase iron-type/glycerol dehydrogenase GldA" evidence="16">
    <location>
        <begin position="40"/>
        <end position="211"/>
    </location>
</feature>
<keyword evidence="8 18" id="KW-0560">Oxidoreductase</keyword>
<evidence type="ECO:0000256" key="11">
    <source>
        <dbReference type="ARBA" id="ARBA00053031"/>
    </source>
</evidence>
<dbReference type="PATRIC" id="fig|37916.4.peg.4838"/>